<reference evidence="1 2" key="1">
    <citation type="submission" date="2016-10" db="EMBL/GenBank/DDBJ databases">
        <title>Draft Genome sequence of Roseomonas sp. strain M3.</title>
        <authorList>
            <person name="Subhash Y."/>
            <person name="Lee S."/>
        </authorList>
    </citation>
    <scope>NUCLEOTIDE SEQUENCE [LARGE SCALE GENOMIC DNA]</scope>
    <source>
        <strain evidence="1 2">M3</strain>
    </source>
</reference>
<dbReference type="AlphaFoldDB" id="A0A1V2H3X1"/>
<evidence type="ECO:0000313" key="1">
    <source>
        <dbReference type="EMBL" id="ONG55715.1"/>
    </source>
</evidence>
<sequence>MAQLAPIATLIGTGASLYGTVRQGQAQAAQAKAQSQQEAATLAARQQQLAAQQATDTREREAALERTMASTRARLAAAGVSPDQGSAAAITAGLQQDAAEAAADSADRFDARMAAGRSSLLNADGSLTTWLRAGNSFGGALRSLLE</sequence>
<dbReference type="RefSeq" id="WP_076956939.1">
    <property type="nucleotide sequence ID" value="NZ_MLCO01000069.1"/>
</dbReference>
<accession>A0A1V2H3X1</accession>
<evidence type="ECO:0000313" key="2">
    <source>
        <dbReference type="Proteomes" id="UP000188879"/>
    </source>
</evidence>
<gene>
    <name evidence="1" type="ORF">BKE38_08590</name>
</gene>
<protein>
    <submittedName>
        <fullName evidence="1">Uncharacterized protein</fullName>
    </submittedName>
</protein>
<dbReference type="OrthoDB" id="7277498at2"/>
<name>A0A1V2H3X1_9PROT</name>
<keyword evidence="2" id="KW-1185">Reference proteome</keyword>
<proteinExistence type="predicted"/>
<comment type="caution">
    <text evidence="1">The sequence shown here is derived from an EMBL/GenBank/DDBJ whole genome shotgun (WGS) entry which is preliminary data.</text>
</comment>
<organism evidence="1 2">
    <name type="scientific">Teichococcus deserti</name>
    <dbReference type="NCBI Taxonomy" id="1817963"/>
    <lineage>
        <taxon>Bacteria</taxon>
        <taxon>Pseudomonadati</taxon>
        <taxon>Pseudomonadota</taxon>
        <taxon>Alphaproteobacteria</taxon>
        <taxon>Acetobacterales</taxon>
        <taxon>Roseomonadaceae</taxon>
        <taxon>Roseomonas</taxon>
    </lineage>
</organism>
<dbReference type="Proteomes" id="UP000188879">
    <property type="component" value="Unassembled WGS sequence"/>
</dbReference>
<dbReference type="EMBL" id="MLCO01000069">
    <property type="protein sequence ID" value="ONG55715.1"/>
    <property type="molecule type" value="Genomic_DNA"/>
</dbReference>